<sequence>MYELSSKKLIFITISLILVISLISALVTLPAEPYHSSNEFKFSELFNTSFHKYPVPLSSYSASSGYIDSVIDSTSPRIDPQNVIGLSEFGAANIILIESEGNITEIIADDRANVLEINALEMKPVGSREFSATGNLMESTVIELYELEILLPDPDKSSSLTVSALEISHESWEDQIGCKGDKNKDVHIEGLFFIDSSDNVLVVGNSEVLANCTMLSVTENKEHSQSGKTFGEFYNSVKWESKGLFISSKSEREPHIVVDKFITIKTWVAEDSWISLGLF</sequence>
<dbReference type="KEGG" id="mmet:MCMEM_0078"/>
<evidence type="ECO:0000313" key="1">
    <source>
        <dbReference type="EMBL" id="AKB84131.1"/>
    </source>
</evidence>
<dbReference type="EMBL" id="CP009518">
    <property type="protein sequence ID" value="AKB84131.1"/>
    <property type="molecule type" value="Genomic_DNA"/>
</dbReference>
<name>A0A0E3SNK4_METMT</name>
<dbReference type="AlphaFoldDB" id="A0A0E3SNK4"/>
<accession>A0A0E3SNK4</accession>
<organism evidence="1 2">
    <name type="scientific">Methanococcoides methylutens MM1</name>
    <dbReference type="NCBI Taxonomy" id="1434104"/>
    <lineage>
        <taxon>Archaea</taxon>
        <taxon>Methanobacteriati</taxon>
        <taxon>Methanobacteriota</taxon>
        <taxon>Stenosarchaea group</taxon>
        <taxon>Methanomicrobia</taxon>
        <taxon>Methanosarcinales</taxon>
        <taxon>Methanosarcinaceae</taxon>
        <taxon>Methanococcoides</taxon>
    </lineage>
</organism>
<dbReference type="HOGENOM" id="CLU_996092_0_0_2"/>
<evidence type="ECO:0000313" key="2">
    <source>
        <dbReference type="Proteomes" id="UP000033048"/>
    </source>
</evidence>
<dbReference type="OrthoDB" id="142068at2157"/>
<dbReference type="Proteomes" id="UP000033048">
    <property type="component" value="Chromosome"/>
</dbReference>
<dbReference type="GeneID" id="24892548"/>
<keyword evidence="2" id="KW-1185">Reference proteome</keyword>
<protein>
    <submittedName>
        <fullName evidence="1">Uncharacterized protein</fullName>
    </submittedName>
</protein>
<dbReference type="RefSeq" id="WP_156145979.1">
    <property type="nucleotide sequence ID" value="NZ_CP009518.1"/>
</dbReference>
<gene>
    <name evidence="1" type="ORF">MCMEM_0078</name>
</gene>
<reference evidence="1 2" key="1">
    <citation type="submission" date="2014-07" db="EMBL/GenBank/DDBJ databases">
        <title>Methanogenic archaea and the global carbon cycle.</title>
        <authorList>
            <person name="Henriksen J.R."/>
            <person name="Luke J."/>
            <person name="Reinhart S."/>
            <person name="Benedict M.N."/>
            <person name="Youngblut N.D."/>
            <person name="Metcalf M.E."/>
            <person name="Whitaker R.J."/>
            <person name="Metcalf W.W."/>
        </authorList>
    </citation>
    <scope>NUCLEOTIDE SEQUENCE [LARGE SCALE GENOMIC DNA]</scope>
    <source>
        <strain evidence="1 2">MM1</strain>
    </source>
</reference>
<proteinExistence type="predicted"/>